<dbReference type="GO" id="GO:0016491">
    <property type="term" value="F:oxidoreductase activity"/>
    <property type="evidence" value="ECO:0007669"/>
    <property type="project" value="UniProtKB-KW"/>
</dbReference>
<name>E3J1K4_PSEI1</name>
<evidence type="ECO:0000313" key="3">
    <source>
        <dbReference type="Proteomes" id="UP000002484"/>
    </source>
</evidence>
<dbReference type="AlphaFoldDB" id="E3J1K4"/>
<dbReference type="eggNOG" id="COG1028">
    <property type="taxonomic scope" value="Bacteria"/>
</dbReference>
<dbReference type="PANTHER" id="PTHR43157:SF31">
    <property type="entry name" value="PHOSPHATIDYLINOSITOL-GLYCAN BIOSYNTHESIS CLASS F PROTEIN"/>
    <property type="match status" value="1"/>
</dbReference>
<evidence type="ECO:0000256" key="1">
    <source>
        <dbReference type="ARBA" id="ARBA00023002"/>
    </source>
</evidence>
<keyword evidence="1" id="KW-0560">Oxidoreductase</keyword>
<gene>
    <name evidence="2" type="ordered locus">FraEuI1c_3665</name>
</gene>
<proteinExistence type="predicted"/>
<protein>
    <submittedName>
        <fullName evidence="2">Short-chain dehydrogenase/reductase SDR</fullName>
    </submittedName>
</protein>
<dbReference type="Gene3D" id="3.40.50.720">
    <property type="entry name" value="NAD(P)-binding Rossmann-like Domain"/>
    <property type="match status" value="1"/>
</dbReference>
<reference evidence="2 3" key="1">
    <citation type="submission" date="2010-10" db="EMBL/GenBank/DDBJ databases">
        <title>Complete sequence of Frankia sp. EuI1c.</title>
        <authorList>
            <consortium name="US DOE Joint Genome Institute"/>
            <person name="Lucas S."/>
            <person name="Copeland A."/>
            <person name="Lapidus A."/>
            <person name="Cheng J.-F."/>
            <person name="Bruce D."/>
            <person name="Goodwin L."/>
            <person name="Pitluck S."/>
            <person name="Chertkov O."/>
            <person name="Detter J.C."/>
            <person name="Han C."/>
            <person name="Tapia R."/>
            <person name="Land M."/>
            <person name="Hauser L."/>
            <person name="Jeffries C."/>
            <person name="Kyrpides N."/>
            <person name="Ivanova N."/>
            <person name="Mikhailova N."/>
            <person name="Beauchemin N."/>
            <person name="Sen A."/>
            <person name="Sur S.A."/>
            <person name="Gtari M."/>
            <person name="Wall L."/>
            <person name="Tisa L."/>
            <person name="Woyke T."/>
        </authorList>
    </citation>
    <scope>NUCLEOTIDE SEQUENCE [LARGE SCALE GENOMIC DNA]</scope>
    <source>
        <strain evidence="3">DSM 45817 / CECT 9037 / EuI1c</strain>
    </source>
</reference>
<accession>E3J1K4</accession>
<dbReference type="EMBL" id="CP002299">
    <property type="protein sequence ID" value="ADP81672.1"/>
    <property type="molecule type" value="Genomic_DNA"/>
</dbReference>
<dbReference type="SUPFAM" id="SSF51735">
    <property type="entry name" value="NAD(P)-binding Rossmann-fold domains"/>
    <property type="match status" value="1"/>
</dbReference>
<dbReference type="Pfam" id="PF00106">
    <property type="entry name" value="adh_short"/>
    <property type="match status" value="1"/>
</dbReference>
<keyword evidence="3" id="KW-1185">Reference proteome</keyword>
<dbReference type="RefSeq" id="WP_013424790.1">
    <property type="nucleotide sequence ID" value="NC_014666.1"/>
</dbReference>
<dbReference type="PRINTS" id="PR00081">
    <property type="entry name" value="GDHRDH"/>
</dbReference>
<dbReference type="InterPro" id="IPR002347">
    <property type="entry name" value="SDR_fam"/>
</dbReference>
<sequence length="329" mass="35378">MARQQERTGQLVDETPWPVHEEQLPALVPAPRIPPGPVVGDAGNDQPLAGRTVVVTGASAGIGAAAVRQLAALGARIIALGRSPLKTAAVAAETGATPVVADFARLSDVRHAAAEVAALCPRIDVLVNNAGGLFPHRVVTEDGNELTFQVNHLAPFLLTSLLLPRLRETPGSRVIVTSSFMNLEGRIDLTGLETDPGCADRRYRPFVAYSTSKLANILFVKELARRGYPDGPTATAVHPGVVLSSFGRDSWFVRTFYRRPLKVFGARSSDSGAMPLVDLATRPNPQALNGTFRMRFHQGERLFTARQANDPGLARELWDYSLERVGLPG</sequence>
<dbReference type="InParanoid" id="E3J1K4"/>
<organism evidence="2 3">
    <name type="scientific">Pseudofrankia inefficax (strain DSM 45817 / CECT 9037 / DDB 130130 / EuI1c)</name>
    <name type="common">Frankia inefficax</name>
    <dbReference type="NCBI Taxonomy" id="298654"/>
    <lineage>
        <taxon>Bacteria</taxon>
        <taxon>Bacillati</taxon>
        <taxon>Actinomycetota</taxon>
        <taxon>Actinomycetes</taxon>
        <taxon>Frankiales</taxon>
        <taxon>Frankiaceae</taxon>
        <taxon>Pseudofrankia</taxon>
    </lineage>
</organism>
<dbReference type="STRING" id="298654.FraEuI1c_3665"/>
<dbReference type="KEGG" id="fri:FraEuI1c_3665"/>
<dbReference type="Proteomes" id="UP000002484">
    <property type="component" value="Chromosome"/>
</dbReference>
<dbReference type="HOGENOM" id="CLU_010194_44_5_11"/>
<dbReference type="PANTHER" id="PTHR43157">
    <property type="entry name" value="PHOSPHATIDYLINOSITOL-GLYCAN BIOSYNTHESIS CLASS F PROTEIN-RELATED"/>
    <property type="match status" value="1"/>
</dbReference>
<dbReference type="InterPro" id="IPR036291">
    <property type="entry name" value="NAD(P)-bd_dom_sf"/>
</dbReference>
<evidence type="ECO:0000313" key="2">
    <source>
        <dbReference type="EMBL" id="ADP81672.1"/>
    </source>
</evidence>